<gene>
    <name evidence="2" type="ORF">BOLC7T45589H</name>
</gene>
<feature type="domain" description="NAD-dependent epimerase/dehydratase" evidence="1">
    <location>
        <begin position="20"/>
        <end position="51"/>
    </location>
</feature>
<sequence>MTEDMILNFGHDPKVKGTDYKTGDGTCVRDYIDVTDLIDAHVTALEKAKPRNVGIFNTVKEFVEAGKKATGVNIKVDFLPGRPGYYAEVYSDSQRF</sequence>
<proteinExistence type="predicted"/>
<dbReference type="EMBL" id="LR031876">
    <property type="protein sequence ID" value="VDD40029.1"/>
    <property type="molecule type" value="Genomic_DNA"/>
</dbReference>
<dbReference type="InterPro" id="IPR036291">
    <property type="entry name" value="NAD(P)-bd_dom_sf"/>
</dbReference>
<dbReference type="PANTHER" id="PTHR43725:SF50">
    <property type="entry name" value="UDP-ARABINOSE 4-EPIMERASE 3-RELATED"/>
    <property type="match status" value="1"/>
</dbReference>
<organism evidence="2">
    <name type="scientific">Brassica oleracea</name>
    <name type="common">Wild cabbage</name>
    <dbReference type="NCBI Taxonomy" id="3712"/>
    <lineage>
        <taxon>Eukaryota</taxon>
        <taxon>Viridiplantae</taxon>
        <taxon>Streptophyta</taxon>
        <taxon>Embryophyta</taxon>
        <taxon>Tracheophyta</taxon>
        <taxon>Spermatophyta</taxon>
        <taxon>Magnoliopsida</taxon>
        <taxon>eudicotyledons</taxon>
        <taxon>Gunneridae</taxon>
        <taxon>Pentapetalae</taxon>
        <taxon>rosids</taxon>
        <taxon>malvids</taxon>
        <taxon>Brassicales</taxon>
        <taxon>Brassicaceae</taxon>
        <taxon>Brassiceae</taxon>
        <taxon>Brassica</taxon>
    </lineage>
</organism>
<reference evidence="2" key="1">
    <citation type="submission" date="2018-11" db="EMBL/GenBank/DDBJ databases">
        <authorList>
            <consortium name="Genoscope - CEA"/>
            <person name="William W."/>
        </authorList>
    </citation>
    <scope>NUCLEOTIDE SEQUENCE</scope>
</reference>
<evidence type="ECO:0000313" key="2">
    <source>
        <dbReference type="EMBL" id="VDD40029.1"/>
    </source>
</evidence>
<dbReference type="Gene3D" id="3.40.50.720">
    <property type="entry name" value="NAD(P)-binding Rossmann-like Domain"/>
    <property type="match status" value="1"/>
</dbReference>
<dbReference type="Pfam" id="PF01370">
    <property type="entry name" value="Epimerase"/>
    <property type="match status" value="1"/>
</dbReference>
<dbReference type="SUPFAM" id="SSF51735">
    <property type="entry name" value="NAD(P)-binding Rossmann-fold domains"/>
    <property type="match status" value="1"/>
</dbReference>
<name>A0A3P6FA10_BRAOL</name>
<evidence type="ECO:0000259" key="1">
    <source>
        <dbReference type="Pfam" id="PF01370"/>
    </source>
</evidence>
<accession>A0A3P6FA10</accession>
<dbReference type="PANTHER" id="PTHR43725">
    <property type="entry name" value="UDP-GLUCOSE 4-EPIMERASE"/>
    <property type="match status" value="1"/>
</dbReference>
<dbReference type="AlphaFoldDB" id="A0A3P6FA10"/>
<dbReference type="Gene3D" id="3.90.25.10">
    <property type="entry name" value="UDP-galactose 4-epimerase, domain 1"/>
    <property type="match status" value="1"/>
</dbReference>
<dbReference type="InterPro" id="IPR001509">
    <property type="entry name" value="Epimerase_deHydtase"/>
</dbReference>
<protein>
    <recommendedName>
        <fullName evidence="1">NAD-dependent epimerase/dehydratase domain-containing protein</fullName>
    </recommendedName>
</protein>